<accession>A0A1Q2M1P8</accession>
<dbReference type="Gene3D" id="1.25.40.10">
    <property type="entry name" value="Tetratricopeptide repeat domain"/>
    <property type="match status" value="2"/>
</dbReference>
<evidence type="ECO:0000313" key="4">
    <source>
        <dbReference type="Proteomes" id="UP000188219"/>
    </source>
</evidence>
<dbReference type="EMBL" id="CP019650">
    <property type="protein sequence ID" value="AQQ66579.1"/>
    <property type="molecule type" value="Genomic_DNA"/>
</dbReference>
<dbReference type="InterPro" id="IPR026634">
    <property type="entry name" value="TPST-like"/>
</dbReference>
<dbReference type="Gene3D" id="3.40.50.300">
    <property type="entry name" value="P-loop containing nucleotide triphosphate hydrolases"/>
    <property type="match status" value="1"/>
</dbReference>
<dbReference type="PROSITE" id="PS50005">
    <property type="entry name" value="TPR"/>
    <property type="match status" value="2"/>
</dbReference>
<dbReference type="KEGG" id="maga:Mag101_02140"/>
<sequence length="527" mass="59072">MQKPSIPQLHAAAEQALNRGDMRTLHQCCRQILQLDPAHGDAWFLISIAAAAAGQVNKALEMIERALATAPHNAEYLSQKARYFAQLNLYAKAIQAADAAMAESPERALILDTLGVVYAKFDEHEKAVTPLRHAVALAPNNAQFQFNLASAEQFLGNQEAARAAYEAAITLQPGFSRAHWALSELGKNETQTVTNSELNKLLAQPGLAAEDQLYLSHALARDLERAGDYTQSFRYLVQAKTRYRQKIGYDFSQDAELFEAIKSAFPGDSPVSESTSANLGENCLFILGMPRSGTTLVERILASHSQIETLGELHEFPLAIKHHSQNSSAQTLDPEVITGALAADAKSIGRNYVARCSERGKTATRLIDKLPMNFLYLGFILRSLPKAKIVVLERNPLDICLSNYRQLFSFNFRYYHYHYSLTDTARYICAYKDLMAHWSSLFGDRIYTLNYEKLTEKPEQEARSLTQYLDLPWEAECLEFYRSDAAVSTASSVQVRQPIYRSAVERWRKYEKELQPAAEIFAEAGLI</sequence>
<dbReference type="SUPFAM" id="SSF52540">
    <property type="entry name" value="P-loop containing nucleoside triphosphate hydrolases"/>
    <property type="match status" value="1"/>
</dbReference>
<name>A0A1Q2M1P8_9GAMM</name>
<dbReference type="Pfam" id="PF13469">
    <property type="entry name" value="Sulfotransfer_3"/>
    <property type="match status" value="1"/>
</dbReference>
<dbReference type="InterPro" id="IPR027417">
    <property type="entry name" value="P-loop_NTPase"/>
</dbReference>
<reference evidence="3" key="1">
    <citation type="submission" date="2017-02" db="EMBL/GenBank/DDBJ databases">
        <title>Genome of Microbulbifer agarilyticus GP101.</title>
        <authorList>
            <person name="Jung J."/>
            <person name="Bae S.S."/>
            <person name="Baek K."/>
        </authorList>
    </citation>
    <scope>NUCLEOTIDE SEQUENCE [LARGE SCALE GENOMIC DNA]</scope>
    <source>
        <strain evidence="3">GP101</strain>
    </source>
</reference>
<dbReference type="Pfam" id="PF14559">
    <property type="entry name" value="TPR_19"/>
    <property type="match status" value="1"/>
</dbReference>
<evidence type="ECO:0000256" key="2">
    <source>
        <dbReference type="PROSITE-ProRule" id="PRU00339"/>
    </source>
</evidence>
<dbReference type="InterPro" id="IPR011990">
    <property type="entry name" value="TPR-like_helical_dom_sf"/>
</dbReference>
<dbReference type="OrthoDB" id="9815894at2"/>
<dbReference type="PANTHER" id="PTHR12788">
    <property type="entry name" value="PROTEIN-TYROSINE SULFOTRANSFERASE 2"/>
    <property type="match status" value="1"/>
</dbReference>
<protein>
    <submittedName>
        <fullName evidence="3">Uncharacterized protein</fullName>
    </submittedName>
</protein>
<feature type="repeat" description="TPR" evidence="2">
    <location>
        <begin position="108"/>
        <end position="141"/>
    </location>
</feature>
<keyword evidence="4" id="KW-1185">Reference proteome</keyword>
<organism evidence="3 4">
    <name type="scientific">Microbulbifer agarilyticus</name>
    <dbReference type="NCBI Taxonomy" id="260552"/>
    <lineage>
        <taxon>Bacteria</taxon>
        <taxon>Pseudomonadati</taxon>
        <taxon>Pseudomonadota</taxon>
        <taxon>Gammaproteobacteria</taxon>
        <taxon>Cellvibrionales</taxon>
        <taxon>Microbulbiferaceae</taxon>
        <taxon>Microbulbifer</taxon>
    </lineage>
</organism>
<dbReference type="Pfam" id="PF13181">
    <property type="entry name" value="TPR_8"/>
    <property type="match status" value="1"/>
</dbReference>
<proteinExistence type="predicted"/>
<dbReference type="SUPFAM" id="SSF48452">
    <property type="entry name" value="TPR-like"/>
    <property type="match status" value="1"/>
</dbReference>
<dbReference type="GO" id="GO:0008476">
    <property type="term" value="F:protein-tyrosine sulfotransferase activity"/>
    <property type="evidence" value="ECO:0007669"/>
    <property type="project" value="InterPro"/>
</dbReference>
<evidence type="ECO:0000256" key="1">
    <source>
        <dbReference type="ARBA" id="ARBA00022679"/>
    </source>
</evidence>
<dbReference type="RefSeq" id="WP_077400123.1">
    <property type="nucleotide sequence ID" value="NZ_CP019650.1"/>
</dbReference>
<dbReference type="InterPro" id="IPR019734">
    <property type="entry name" value="TPR_rpt"/>
</dbReference>
<keyword evidence="1" id="KW-0808">Transferase</keyword>
<gene>
    <name evidence="3" type="ORF">Mag101_02140</name>
</gene>
<dbReference type="PANTHER" id="PTHR12788:SF10">
    <property type="entry name" value="PROTEIN-TYROSINE SULFOTRANSFERASE"/>
    <property type="match status" value="1"/>
</dbReference>
<feature type="repeat" description="TPR" evidence="2">
    <location>
        <begin position="40"/>
        <end position="73"/>
    </location>
</feature>
<keyword evidence="2" id="KW-0802">TPR repeat</keyword>
<dbReference type="AlphaFoldDB" id="A0A1Q2M1P8"/>
<dbReference type="Proteomes" id="UP000188219">
    <property type="component" value="Chromosome"/>
</dbReference>
<dbReference type="STRING" id="260552.Mag101_02140"/>
<evidence type="ECO:0000313" key="3">
    <source>
        <dbReference type="EMBL" id="AQQ66579.1"/>
    </source>
</evidence>
<dbReference type="SMART" id="SM00028">
    <property type="entry name" value="TPR"/>
    <property type="match status" value="4"/>
</dbReference>